<comment type="caution">
    <text evidence="1">The sequence shown here is derived from an EMBL/GenBank/DDBJ whole genome shotgun (WGS) entry which is preliminary data.</text>
</comment>
<dbReference type="InterPro" id="IPR024248">
    <property type="entry name" value="DUF2695"/>
</dbReference>
<evidence type="ECO:0000313" key="1">
    <source>
        <dbReference type="EMBL" id="GGM45157.1"/>
    </source>
</evidence>
<dbReference type="Pfam" id="PF10905">
    <property type="entry name" value="DUF2695"/>
    <property type="match status" value="1"/>
</dbReference>
<reference evidence="1" key="2">
    <citation type="submission" date="2020-09" db="EMBL/GenBank/DDBJ databases">
        <authorList>
            <person name="Sun Q."/>
            <person name="Ohkuma M."/>
        </authorList>
    </citation>
    <scope>NUCLEOTIDE SEQUENCE</scope>
    <source>
        <strain evidence="1">JCM 19831</strain>
    </source>
</reference>
<dbReference type="Proteomes" id="UP000642070">
    <property type="component" value="Unassembled WGS sequence"/>
</dbReference>
<dbReference type="EMBL" id="BMPI01000027">
    <property type="protein sequence ID" value="GGM45157.1"/>
    <property type="molecule type" value="Genomic_DNA"/>
</dbReference>
<protein>
    <recommendedName>
        <fullName evidence="3">DUF2695 domain-containing protein</fullName>
    </recommendedName>
</protein>
<accession>A0A917TYS2</accession>
<dbReference type="RefSeq" id="WP_190252681.1">
    <property type="nucleotide sequence ID" value="NZ_BMPI01000027.1"/>
</dbReference>
<gene>
    <name evidence="1" type="ORF">GCM10007977_053380</name>
</gene>
<name>A0A917TYS2_9ACTN</name>
<sequence length="97" mass="10922">MGSDDERARRKRLRDEYKNAERAARAAVVPLDAGRLAELVGFVDERVSAEGCDHTRRFAERWAAEHAVPWERLAEGLDELGGYCDCEVVMNCEPDEG</sequence>
<keyword evidence="2" id="KW-1185">Reference proteome</keyword>
<proteinExistence type="predicted"/>
<organism evidence="1 2">
    <name type="scientific">Dactylosporangium sucinum</name>
    <dbReference type="NCBI Taxonomy" id="1424081"/>
    <lineage>
        <taxon>Bacteria</taxon>
        <taxon>Bacillati</taxon>
        <taxon>Actinomycetota</taxon>
        <taxon>Actinomycetes</taxon>
        <taxon>Micromonosporales</taxon>
        <taxon>Micromonosporaceae</taxon>
        <taxon>Dactylosporangium</taxon>
    </lineage>
</organism>
<evidence type="ECO:0008006" key="3">
    <source>
        <dbReference type="Google" id="ProtNLM"/>
    </source>
</evidence>
<evidence type="ECO:0000313" key="2">
    <source>
        <dbReference type="Proteomes" id="UP000642070"/>
    </source>
</evidence>
<reference evidence="1" key="1">
    <citation type="journal article" date="2014" name="Int. J. Syst. Evol. Microbiol.">
        <title>Complete genome sequence of Corynebacterium casei LMG S-19264T (=DSM 44701T), isolated from a smear-ripened cheese.</title>
        <authorList>
            <consortium name="US DOE Joint Genome Institute (JGI-PGF)"/>
            <person name="Walter F."/>
            <person name="Albersmeier A."/>
            <person name="Kalinowski J."/>
            <person name="Ruckert C."/>
        </authorList>
    </citation>
    <scope>NUCLEOTIDE SEQUENCE</scope>
    <source>
        <strain evidence="1">JCM 19831</strain>
    </source>
</reference>
<dbReference type="AlphaFoldDB" id="A0A917TYS2"/>